<organism evidence="12">
    <name type="scientific">Desulfatirhabdium butyrativorans</name>
    <dbReference type="NCBI Taxonomy" id="340467"/>
    <lineage>
        <taxon>Bacteria</taxon>
        <taxon>Pseudomonadati</taxon>
        <taxon>Thermodesulfobacteriota</taxon>
        <taxon>Desulfobacteria</taxon>
        <taxon>Desulfobacterales</taxon>
        <taxon>Desulfatirhabdiaceae</taxon>
        <taxon>Desulfatirhabdium</taxon>
    </lineage>
</organism>
<dbReference type="InterPro" id="IPR015365">
    <property type="entry name" value="Elong-fact-P_C"/>
</dbReference>
<comment type="pathway">
    <text evidence="2 7">Protein biosynthesis; polypeptide chain elongation.</text>
</comment>
<protein>
    <recommendedName>
        <fullName evidence="7 8">Elongation factor P</fullName>
        <shortName evidence="7">EF-P</shortName>
    </recommendedName>
</protein>
<evidence type="ECO:0000256" key="8">
    <source>
        <dbReference type="NCBIfam" id="TIGR00038"/>
    </source>
</evidence>
<dbReference type="InterPro" id="IPR013852">
    <property type="entry name" value="Transl_elong_P/YeiP_CS"/>
</dbReference>
<comment type="caution">
    <text evidence="12">The sequence shown here is derived from an EMBL/GenBank/DDBJ whole genome shotgun (WGS) entry which is preliminary data.</text>
</comment>
<keyword evidence="5 7" id="KW-0251">Elongation factor</keyword>
<dbReference type="InterPro" id="IPR008991">
    <property type="entry name" value="Translation_prot_SH3-like_sf"/>
</dbReference>
<dbReference type="AlphaFoldDB" id="A0A7C4MSL4"/>
<evidence type="ECO:0000256" key="9">
    <source>
        <dbReference type="RuleBase" id="RU004389"/>
    </source>
</evidence>
<dbReference type="Gene3D" id="2.30.30.30">
    <property type="match status" value="1"/>
</dbReference>
<dbReference type="GO" id="GO:0043043">
    <property type="term" value="P:peptide biosynthetic process"/>
    <property type="evidence" value="ECO:0007669"/>
    <property type="project" value="InterPro"/>
</dbReference>
<dbReference type="FunFam" id="2.30.30.30:FF:000003">
    <property type="entry name" value="Elongation factor P"/>
    <property type="match status" value="1"/>
</dbReference>
<evidence type="ECO:0000256" key="1">
    <source>
        <dbReference type="ARBA" id="ARBA00004496"/>
    </source>
</evidence>
<comment type="function">
    <text evidence="7">Involved in peptide bond synthesis. Stimulates efficient translation and peptide-bond synthesis on native or reconstituted 70S ribosomes in vitro. Probably functions indirectly by altering the affinity of the ribosome for aminoacyl-tRNA, thus increasing their reactivity as acceptors for peptidyl transferase.</text>
</comment>
<feature type="domain" description="Elongation factor P C-terminal" evidence="10">
    <location>
        <begin position="129"/>
        <end position="184"/>
    </location>
</feature>
<feature type="domain" description="Translation elongation factor P/YeiP central" evidence="11">
    <location>
        <begin position="67"/>
        <end position="121"/>
    </location>
</feature>
<dbReference type="SUPFAM" id="SSF50104">
    <property type="entry name" value="Translation proteins SH3-like domain"/>
    <property type="match status" value="1"/>
</dbReference>
<dbReference type="FunFam" id="2.40.50.140:FF:000004">
    <property type="entry name" value="Elongation factor P"/>
    <property type="match status" value="1"/>
</dbReference>
<evidence type="ECO:0000256" key="5">
    <source>
        <dbReference type="ARBA" id="ARBA00022768"/>
    </source>
</evidence>
<dbReference type="Pfam" id="PF09285">
    <property type="entry name" value="Elong-fact-P_C"/>
    <property type="match status" value="1"/>
</dbReference>
<name>A0A7C4MSL4_9BACT</name>
<dbReference type="SMART" id="SM00841">
    <property type="entry name" value="Elong-fact-P_C"/>
    <property type="match status" value="1"/>
</dbReference>
<keyword evidence="6 7" id="KW-0648">Protein biosynthesis</keyword>
<dbReference type="InterPro" id="IPR001059">
    <property type="entry name" value="Transl_elong_P/YeiP_cen"/>
</dbReference>
<dbReference type="GO" id="GO:0003746">
    <property type="term" value="F:translation elongation factor activity"/>
    <property type="evidence" value="ECO:0007669"/>
    <property type="project" value="UniProtKB-UniRule"/>
</dbReference>
<dbReference type="NCBIfam" id="TIGR00038">
    <property type="entry name" value="efp"/>
    <property type="match status" value="1"/>
</dbReference>
<dbReference type="PANTHER" id="PTHR30053">
    <property type="entry name" value="ELONGATION FACTOR P"/>
    <property type="match status" value="1"/>
</dbReference>
<dbReference type="Pfam" id="PF08207">
    <property type="entry name" value="EFP_N"/>
    <property type="match status" value="1"/>
</dbReference>
<dbReference type="FunFam" id="2.40.50.140:FF:000009">
    <property type="entry name" value="Elongation factor P"/>
    <property type="match status" value="1"/>
</dbReference>
<evidence type="ECO:0000256" key="7">
    <source>
        <dbReference type="HAMAP-Rule" id="MF_00141"/>
    </source>
</evidence>
<evidence type="ECO:0000256" key="3">
    <source>
        <dbReference type="ARBA" id="ARBA00009479"/>
    </source>
</evidence>
<evidence type="ECO:0000259" key="11">
    <source>
        <dbReference type="SMART" id="SM01185"/>
    </source>
</evidence>
<dbReference type="PANTHER" id="PTHR30053:SF12">
    <property type="entry name" value="ELONGATION FACTOR P (EF-P) FAMILY PROTEIN"/>
    <property type="match status" value="1"/>
</dbReference>
<dbReference type="SUPFAM" id="SSF50249">
    <property type="entry name" value="Nucleic acid-binding proteins"/>
    <property type="match status" value="2"/>
</dbReference>
<dbReference type="UniPathway" id="UPA00345"/>
<dbReference type="Pfam" id="PF01132">
    <property type="entry name" value="EFP"/>
    <property type="match status" value="1"/>
</dbReference>
<dbReference type="InterPro" id="IPR020599">
    <property type="entry name" value="Transl_elong_fac_P/YeiP"/>
</dbReference>
<evidence type="ECO:0000259" key="10">
    <source>
        <dbReference type="SMART" id="SM00841"/>
    </source>
</evidence>
<dbReference type="InterPro" id="IPR013185">
    <property type="entry name" value="Transl_elong_KOW-like"/>
</dbReference>
<gene>
    <name evidence="7 12" type="primary">efp</name>
    <name evidence="12" type="ORF">ENS29_05325</name>
</gene>
<dbReference type="CDD" id="cd05794">
    <property type="entry name" value="S1_EF-P_repeat_2"/>
    <property type="match status" value="1"/>
</dbReference>
<proteinExistence type="inferred from homology"/>
<dbReference type="NCBIfam" id="NF001810">
    <property type="entry name" value="PRK00529.1"/>
    <property type="match status" value="1"/>
</dbReference>
<dbReference type="InterPro" id="IPR012340">
    <property type="entry name" value="NA-bd_OB-fold"/>
</dbReference>
<dbReference type="SMART" id="SM01185">
    <property type="entry name" value="EFP"/>
    <property type="match status" value="1"/>
</dbReference>
<reference evidence="12" key="1">
    <citation type="journal article" date="2020" name="mSystems">
        <title>Genome- and Community-Level Interaction Insights into Carbon Utilization and Element Cycling Functions of Hydrothermarchaeota in Hydrothermal Sediment.</title>
        <authorList>
            <person name="Zhou Z."/>
            <person name="Liu Y."/>
            <person name="Xu W."/>
            <person name="Pan J."/>
            <person name="Luo Z.H."/>
            <person name="Li M."/>
        </authorList>
    </citation>
    <scope>NUCLEOTIDE SEQUENCE [LARGE SCALE GENOMIC DNA]</scope>
    <source>
        <strain evidence="12">SpSt-477</strain>
    </source>
</reference>
<dbReference type="HAMAP" id="MF_00141">
    <property type="entry name" value="EF_P"/>
    <property type="match status" value="1"/>
</dbReference>
<comment type="similarity">
    <text evidence="3 7 9">Belongs to the elongation factor P family.</text>
</comment>
<accession>A0A7C4MSL4</accession>
<keyword evidence="4 7" id="KW-0963">Cytoplasm</keyword>
<dbReference type="GO" id="GO:0005829">
    <property type="term" value="C:cytosol"/>
    <property type="evidence" value="ECO:0007669"/>
    <property type="project" value="UniProtKB-ARBA"/>
</dbReference>
<dbReference type="CDD" id="cd04470">
    <property type="entry name" value="S1_EF-P_repeat_1"/>
    <property type="match status" value="1"/>
</dbReference>
<dbReference type="PIRSF" id="PIRSF005901">
    <property type="entry name" value="EF-P"/>
    <property type="match status" value="1"/>
</dbReference>
<dbReference type="EMBL" id="DSUH01000121">
    <property type="protein sequence ID" value="HGU32259.1"/>
    <property type="molecule type" value="Genomic_DNA"/>
</dbReference>
<evidence type="ECO:0000256" key="2">
    <source>
        <dbReference type="ARBA" id="ARBA00004815"/>
    </source>
</evidence>
<evidence type="ECO:0000256" key="6">
    <source>
        <dbReference type="ARBA" id="ARBA00022917"/>
    </source>
</evidence>
<evidence type="ECO:0000256" key="4">
    <source>
        <dbReference type="ARBA" id="ARBA00022490"/>
    </source>
</evidence>
<dbReference type="InterPro" id="IPR014722">
    <property type="entry name" value="Rib_uL2_dom2"/>
</dbReference>
<sequence length="187" mass="21394">MYDSSDLRKGLKIEIDGEPYIIVQFEFVKPGKGQALYKCRLKNMLTGVQFDRTYRSGEKFNEAHLEEHEMEYLYAEGDKYCFMNTTTYEQEFLTADQVGEAVQLLKENTLCNVLFFQDKAIGVTLPIFMDLKIVKADPWVKGDTASGDSKPATLETGYVLQVPPFVEEGETIRIDTRTGQYVERVKS</sequence>
<comment type="subcellular location">
    <subcellularLocation>
        <location evidence="1 7">Cytoplasm</location>
    </subcellularLocation>
</comment>
<dbReference type="PROSITE" id="PS01275">
    <property type="entry name" value="EFP"/>
    <property type="match status" value="1"/>
</dbReference>
<evidence type="ECO:0000313" key="12">
    <source>
        <dbReference type="EMBL" id="HGU32259.1"/>
    </source>
</evidence>
<dbReference type="Gene3D" id="2.40.50.140">
    <property type="entry name" value="Nucleic acid-binding proteins"/>
    <property type="match status" value="2"/>
</dbReference>
<dbReference type="InterPro" id="IPR011768">
    <property type="entry name" value="Transl_elongation_fac_P"/>
</dbReference>